<dbReference type="AlphaFoldDB" id="A0A9W7AFA2"/>
<evidence type="ECO:0000313" key="4">
    <source>
        <dbReference type="Proteomes" id="UP001165085"/>
    </source>
</evidence>
<keyword evidence="2" id="KW-0732">Signal</keyword>
<feature type="transmembrane region" description="Helical" evidence="1">
    <location>
        <begin position="121"/>
        <end position="146"/>
    </location>
</feature>
<feature type="signal peptide" evidence="2">
    <location>
        <begin position="1"/>
        <end position="20"/>
    </location>
</feature>
<feature type="chain" id="PRO_5040981585" evidence="2">
    <location>
        <begin position="21"/>
        <end position="171"/>
    </location>
</feature>
<evidence type="ECO:0000256" key="2">
    <source>
        <dbReference type="SAM" id="SignalP"/>
    </source>
</evidence>
<keyword evidence="1" id="KW-0812">Transmembrane</keyword>
<accession>A0A9W7AFA2</accession>
<dbReference type="EMBL" id="BRXY01000110">
    <property type="protein sequence ID" value="GMH66700.1"/>
    <property type="molecule type" value="Genomic_DNA"/>
</dbReference>
<dbReference type="Proteomes" id="UP001165085">
    <property type="component" value="Unassembled WGS sequence"/>
</dbReference>
<feature type="transmembrane region" description="Helical" evidence="1">
    <location>
        <begin position="92"/>
        <end position="109"/>
    </location>
</feature>
<comment type="caution">
    <text evidence="3">The sequence shown here is derived from an EMBL/GenBank/DDBJ whole genome shotgun (WGS) entry which is preliminary data.</text>
</comment>
<organism evidence="3 4">
    <name type="scientific">Triparma strigata</name>
    <dbReference type="NCBI Taxonomy" id="1606541"/>
    <lineage>
        <taxon>Eukaryota</taxon>
        <taxon>Sar</taxon>
        <taxon>Stramenopiles</taxon>
        <taxon>Ochrophyta</taxon>
        <taxon>Bolidophyceae</taxon>
        <taxon>Parmales</taxon>
        <taxon>Triparmaceae</taxon>
        <taxon>Triparma</taxon>
    </lineage>
</organism>
<evidence type="ECO:0000313" key="3">
    <source>
        <dbReference type="EMBL" id="GMH66700.1"/>
    </source>
</evidence>
<evidence type="ECO:0000256" key="1">
    <source>
        <dbReference type="SAM" id="Phobius"/>
    </source>
</evidence>
<sequence length="171" mass="18180">MKSFFRVIALFAALASPAHGLQKPSSSAFTPALKVRGGVSAGDAAHFGTLGLNAMVGVPATLAPEKFFEGNFPGDAWPTFWNKCSPEARNQLMIMTRFFGSAVSVVGVLQHFSRGVIDDSVYFSILAGSQIWFALLQFCFAAPISVAPKTNYIYGAINVVIAALAIMARTA</sequence>
<protein>
    <submittedName>
        <fullName evidence="3">Uncharacterized protein</fullName>
    </submittedName>
</protein>
<proteinExistence type="predicted"/>
<reference evidence="4" key="1">
    <citation type="journal article" date="2023" name="Commun. Biol.">
        <title>Genome analysis of Parmales, the sister group of diatoms, reveals the evolutionary specialization of diatoms from phago-mixotrophs to photoautotrophs.</title>
        <authorList>
            <person name="Ban H."/>
            <person name="Sato S."/>
            <person name="Yoshikawa S."/>
            <person name="Yamada K."/>
            <person name="Nakamura Y."/>
            <person name="Ichinomiya M."/>
            <person name="Sato N."/>
            <person name="Blanc-Mathieu R."/>
            <person name="Endo H."/>
            <person name="Kuwata A."/>
            <person name="Ogata H."/>
        </authorList>
    </citation>
    <scope>NUCLEOTIDE SEQUENCE [LARGE SCALE GENOMIC DNA]</scope>
    <source>
        <strain evidence="4">NIES 3701</strain>
    </source>
</reference>
<keyword evidence="1" id="KW-0472">Membrane</keyword>
<keyword evidence="4" id="KW-1185">Reference proteome</keyword>
<gene>
    <name evidence="3" type="ORF">TrST_g10729</name>
</gene>
<dbReference type="OrthoDB" id="10331982at2759"/>
<name>A0A9W7AFA2_9STRA</name>
<keyword evidence="1" id="KW-1133">Transmembrane helix</keyword>
<feature type="transmembrane region" description="Helical" evidence="1">
    <location>
        <begin position="152"/>
        <end position="168"/>
    </location>
</feature>